<dbReference type="PANTHER" id="PTHR13522">
    <property type="entry name" value="U6 SNRNA PHOSPHODIESTERASE 1"/>
    <property type="match status" value="1"/>
</dbReference>
<keyword evidence="3" id="KW-0456">Lyase</keyword>
<feature type="region of interest" description="Disordered" evidence="7">
    <location>
        <begin position="1"/>
        <end position="33"/>
    </location>
</feature>
<keyword evidence="2" id="KW-0378">Hydrolase</keyword>
<accession>A0A6G0XBZ0</accession>
<dbReference type="Proteomes" id="UP000481153">
    <property type="component" value="Unassembled WGS sequence"/>
</dbReference>
<proteinExistence type="predicted"/>
<evidence type="ECO:0000313" key="9">
    <source>
        <dbReference type="Proteomes" id="UP000481153"/>
    </source>
</evidence>
<comment type="caution">
    <text evidence="8">The sequence shown here is derived from an EMBL/GenBank/DDBJ whole genome shotgun (WGS) entry which is preliminary data.</text>
</comment>
<evidence type="ECO:0000313" key="8">
    <source>
        <dbReference type="EMBL" id="KAF0737641.1"/>
    </source>
</evidence>
<evidence type="ECO:0000256" key="1">
    <source>
        <dbReference type="ARBA" id="ARBA00022722"/>
    </source>
</evidence>
<keyword evidence="1" id="KW-0540">Nuclease</keyword>
<keyword evidence="9" id="KW-1185">Reference proteome</keyword>
<dbReference type="Pfam" id="PF09749">
    <property type="entry name" value="HVSL"/>
    <property type="match status" value="1"/>
</dbReference>
<dbReference type="GO" id="GO:0005634">
    <property type="term" value="C:nucleus"/>
    <property type="evidence" value="ECO:0007669"/>
    <property type="project" value="TreeGrafter"/>
</dbReference>
<dbReference type="PANTHER" id="PTHR13522:SF3">
    <property type="entry name" value="U6 SNRNA PHOSPHODIESTERASE 1"/>
    <property type="match status" value="1"/>
</dbReference>
<dbReference type="InterPro" id="IPR027521">
    <property type="entry name" value="Usb1"/>
</dbReference>
<evidence type="ECO:0000256" key="4">
    <source>
        <dbReference type="ARBA" id="ARBA00023242"/>
    </source>
</evidence>
<evidence type="ECO:0000256" key="7">
    <source>
        <dbReference type="SAM" id="MobiDB-lite"/>
    </source>
</evidence>
<evidence type="ECO:0000256" key="3">
    <source>
        <dbReference type="ARBA" id="ARBA00023239"/>
    </source>
</evidence>
<dbReference type="AlphaFoldDB" id="A0A6G0XBZ0"/>
<dbReference type="VEuPathDB" id="FungiDB:AeMF1_007861"/>
<dbReference type="GO" id="GO:0034477">
    <property type="term" value="P:U6 snRNA 3'-end processing"/>
    <property type="evidence" value="ECO:0007669"/>
    <property type="project" value="InterPro"/>
</dbReference>
<sequence>MALVSYSDSSVTSDDEDEDETRPPVKRHKRSSSPQWIRNFPHVDGNWPSYVYFRVPMTAAMQAMTKFAMERVQRHASTILNLVPIDTDEENALHLSLSRTFVLKYAQIEPFVQALRLAVKYRKSFRAGFQGHQVLINDEQTRLFVTVPVLSGKVDVCHVIRCVDVAMAQFNLQEYYSDPIPHVSVAASTTIMPTLRESPNDREADNVPPCAYVDLTHIHATIGNKHFSIPLLS</sequence>
<keyword evidence="4" id="KW-0539">Nucleus</keyword>
<evidence type="ECO:0000256" key="6">
    <source>
        <dbReference type="ARBA" id="ARBA00030030"/>
    </source>
</evidence>
<name>A0A6G0XBZ0_9STRA</name>
<evidence type="ECO:0000256" key="5">
    <source>
        <dbReference type="ARBA" id="ARBA00029543"/>
    </source>
</evidence>
<protein>
    <recommendedName>
        <fullName evidence="5">U6 snRNA phosphodiesterase 1</fullName>
    </recommendedName>
    <alternativeName>
        <fullName evidence="6">3'-5' RNA exonuclease USB1</fullName>
    </alternativeName>
</protein>
<dbReference type="EMBL" id="VJMJ01000083">
    <property type="protein sequence ID" value="KAF0737641.1"/>
    <property type="molecule type" value="Genomic_DNA"/>
</dbReference>
<evidence type="ECO:0000256" key="2">
    <source>
        <dbReference type="ARBA" id="ARBA00022801"/>
    </source>
</evidence>
<gene>
    <name evidence="8" type="ORF">Ae201684_006309</name>
</gene>
<dbReference type="GO" id="GO:0016829">
    <property type="term" value="F:lyase activity"/>
    <property type="evidence" value="ECO:0007669"/>
    <property type="project" value="UniProtKB-KW"/>
</dbReference>
<dbReference type="GO" id="GO:0000175">
    <property type="term" value="F:3'-5'-RNA exonuclease activity"/>
    <property type="evidence" value="ECO:0007669"/>
    <property type="project" value="TreeGrafter"/>
</dbReference>
<dbReference type="Gene3D" id="3.90.1140.10">
    <property type="entry name" value="Cyclic phosphodiesterase"/>
    <property type="match status" value="1"/>
</dbReference>
<organism evidence="8 9">
    <name type="scientific">Aphanomyces euteiches</name>
    <dbReference type="NCBI Taxonomy" id="100861"/>
    <lineage>
        <taxon>Eukaryota</taxon>
        <taxon>Sar</taxon>
        <taxon>Stramenopiles</taxon>
        <taxon>Oomycota</taxon>
        <taxon>Saprolegniomycetes</taxon>
        <taxon>Saprolegniales</taxon>
        <taxon>Verrucalvaceae</taxon>
        <taxon>Aphanomyces</taxon>
    </lineage>
</organism>
<feature type="compositionally biased region" description="Low complexity" evidence="7">
    <location>
        <begin position="1"/>
        <end position="12"/>
    </location>
</feature>
<reference evidence="8 9" key="1">
    <citation type="submission" date="2019-07" db="EMBL/GenBank/DDBJ databases">
        <title>Genomics analysis of Aphanomyces spp. identifies a new class of oomycete effector associated with host adaptation.</title>
        <authorList>
            <person name="Gaulin E."/>
        </authorList>
    </citation>
    <scope>NUCLEOTIDE SEQUENCE [LARGE SCALE GENOMIC DNA]</scope>
    <source>
        <strain evidence="8 9">ATCC 201684</strain>
    </source>
</reference>